<dbReference type="HOGENOM" id="CLU_136279_0_0_10"/>
<dbReference type="STRING" id="688270.Celal_0150"/>
<evidence type="ECO:0000313" key="1">
    <source>
        <dbReference type="EMBL" id="ADV47503.1"/>
    </source>
</evidence>
<dbReference type="Proteomes" id="UP000008634">
    <property type="component" value="Chromosome"/>
</dbReference>
<evidence type="ECO:0000313" key="2">
    <source>
        <dbReference type="Proteomes" id="UP000008634"/>
    </source>
</evidence>
<sequence length="162" mass="18753">MALFDRFKKSKKIEKAATSQHSEQLDEYKRDMITSANLCVSQNSNRFAGLDYSVKSLEQVDNLLEEAIDFYDEMDEKQKQSLINSVGAYVFEVARKNFGGRYFWYDHLNQPILVTGQPEFEVSILAFEKVKGRLENGKEDNIPFYFAGYVERVHLKKSGMIV</sequence>
<dbReference type="KEGG" id="cao:Celal_0150"/>
<dbReference type="RefSeq" id="WP_013549002.1">
    <property type="nucleotide sequence ID" value="NC_014934.1"/>
</dbReference>
<proteinExistence type="predicted"/>
<reference evidence="1 2" key="1">
    <citation type="journal article" date="2010" name="Stand. Genomic Sci.">
        <title>Complete genome sequence of Cellulophaga algicola type strain (IC166).</title>
        <authorList>
            <person name="Abt B."/>
            <person name="Lu M."/>
            <person name="Misra M."/>
            <person name="Han C."/>
            <person name="Nolan M."/>
            <person name="Lucas S."/>
            <person name="Hammon N."/>
            <person name="Deshpande S."/>
            <person name="Cheng J.F."/>
            <person name="Tapia R."/>
            <person name="Goodwin L."/>
            <person name="Pitluck S."/>
            <person name="Liolios K."/>
            <person name="Pagani I."/>
            <person name="Ivanova N."/>
            <person name="Mavromatis K."/>
            <person name="Ovchinikova G."/>
            <person name="Pati A."/>
            <person name="Chen A."/>
            <person name="Palaniappan K."/>
            <person name="Land M."/>
            <person name="Hauser L."/>
            <person name="Chang Y.J."/>
            <person name="Jeffries C.D."/>
            <person name="Detter J.C."/>
            <person name="Brambilla E."/>
            <person name="Rohde M."/>
            <person name="Tindall B.J."/>
            <person name="Goker M."/>
            <person name="Woyke T."/>
            <person name="Bristow J."/>
            <person name="Eisen J.A."/>
            <person name="Markowitz V."/>
            <person name="Hugenholtz P."/>
            <person name="Kyrpides N.C."/>
            <person name="Klenk H.P."/>
            <person name="Lapidus A."/>
        </authorList>
    </citation>
    <scope>NUCLEOTIDE SEQUENCE [LARGE SCALE GENOMIC DNA]</scope>
    <source>
        <strain evidence="2">DSM 14237 / IC166 / ACAM 630</strain>
    </source>
</reference>
<protein>
    <submittedName>
        <fullName evidence="1">Uncharacterized protein</fullName>
    </submittedName>
</protein>
<organism evidence="1 2">
    <name type="scientific">Cellulophaga algicola (strain DSM 14237 / IC166 / ACAM 630)</name>
    <dbReference type="NCBI Taxonomy" id="688270"/>
    <lineage>
        <taxon>Bacteria</taxon>
        <taxon>Pseudomonadati</taxon>
        <taxon>Bacteroidota</taxon>
        <taxon>Flavobacteriia</taxon>
        <taxon>Flavobacteriales</taxon>
        <taxon>Flavobacteriaceae</taxon>
        <taxon>Cellulophaga</taxon>
    </lineage>
</organism>
<name>E6X754_CELAD</name>
<keyword evidence="2" id="KW-1185">Reference proteome</keyword>
<dbReference type="EMBL" id="CP002453">
    <property type="protein sequence ID" value="ADV47503.1"/>
    <property type="molecule type" value="Genomic_DNA"/>
</dbReference>
<accession>E6X754</accession>
<gene>
    <name evidence="1" type="ordered locus">Celal_0150</name>
</gene>
<dbReference type="eggNOG" id="ENOG5033DTX">
    <property type="taxonomic scope" value="Bacteria"/>
</dbReference>
<dbReference type="AlphaFoldDB" id="E6X754"/>